<dbReference type="GO" id="GO:0031267">
    <property type="term" value="F:small GTPase binding"/>
    <property type="evidence" value="ECO:0007669"/>
    <property type="project" value="InterPro"/>
</dbReference>
<evidence type="ECO:0000259" key="2">
    <source>
        <dbReference type="PROSITE" id="PS51232"/>
    </source>
</evidence>
<dbReference type="Pfam" id="PF02181">
    <property type="entry name" value="FH2"/>
    <property type="match status" value="1"/>
</dbReference>
<feature type="compositionally biased region" description="Polar residues" evidence="1">
    <location>
        <begin position="364"/>
        <end position="375"/>
    </location>
</feature>
<dbReference type="SMART" id="SM01139">
    <property type="entry name" value="Drf_FH3"/>
    <property type="match status" value="1"/>
</dbReference>
<sequence>MPGMTTSLGQQLWNRVAERARRSLSNSEEPGQRLLEELRRDEGSDLQSRWEPELCINMIRVPITTNYAALRKLLKVVSREWMVEFVERGGLAVLLEALERLGSCPGPPDGPPRAPLGMEKTISQLRVVECIREVMNSAAGLSFLLDHAEYVHQLVNALSSQNITVKMQVFELLCALCLFSAKGHTLALDSLFFYTTSQGLRYRFQPLVTELRGCESDRYRSTIVAFANCLIQGADSLINRVKLRNELIGVGFGAELSALRANDLEAELSVQLNAFEESKEIDEEQMIQSEEMMTLSHHQLFHTLYEKVLGTPQAYRLHSVLLNLAQTDTASRKSDLMWELLEEVSSRALDGSLHWTQRRLGRLQSQAKNASSQTPRARGARRWNIRTPSRSSGTQTVEEAAAKPSRKTSSTQTPMDEEPSECATQTAPVPEEAPAPYFASPTRHSLPATLPSGWSPDTELQRHNSLPPSKKRLKTLNWTKIPPNKNYEDTVWNTVGAQPPSLTVDFRQMEELFCQRTTSPEATAAAPLSPKSPNQDVQVVNVLDSKRSLGVNILLRQFRELGVDGLLATIQEGNGRAIGADKLRGLLRLLPEPDELAMIKAQQLDEKMRLGDAESFYLQLNEVPSYALRIRAMLQREEFNPTAKELRPQLKAVLKACSTLVENSSLREFLALILHLGNMLNAGSYAGNAVGFKLSTLPRLLETRANKPRMTFLHFAVEIASKQPGCLDFVSELDVVHEAAKVPLELMEEEVRALSSGVQRLDKQIQHAPDDLKIQFSDFLSGALTTSEDLCRQLDAIKVASSRLARHFCEDEEKFQLNECFSLFSDFLVKAQTSIKENEQRRVQEARVQTMRQQSPAPTRGMSMKRTRRGRGTSTDSSDGEDSCVVDKLMQEIRSGTFKLRRCMPA</sequence>
<feature type="region of interest" description="Disordered" evidence="1">
    <location>
        <begin position="838"/>
        <end position="882"/>
    </location>
</feature>
<dbReference type="SUPFAM" id="SSF48371">
    <property type="entry name" value="ARM repeat"/>
    <property type="match status" value="1"/>
</dbReference>
<dbReference type="GO" id="GO:0003779">
    <property type="term" value="F:actin binding"/>
    <property type="evidence" value="ECO:0007669"/>
    <property type="project" value="InterPro"/>
</dbReference>
<dbReference type="Gene3D" id="1.20.58.2220">
    <property type="entry name" value="Formin, FH2 domain"/>
    <property type="match status" value="1"/>
</dbReference>
<dbReference type="PANTHER" id="PTHR46345">
    <property type="entry name" value="INVERTED FORMIN-2"/>
    <property type="match status" value="1"/>
</dbReference>
<dbReference type="PROSITE" id="PS51232">
    <property type="entry name" value="GBD_FH3"/>
    <property type="match status" value="1"/>
</dbReference>
<gene>
    <name evidence="4" type="ORF">CLODIP_2_CD00961</name>
</gene>
<feature type="region of interest" description="Disordered" evidence="1">
    <location>
        <begin position="364"/>
        <end position="472"/>
    </location>
</feature>
<accession>A0A8S1E5C2</accession>
<protein>
    <recommendedName>
        <fullName evidence="6">FH2 domain-containing protein</fullName>
    </recommendedName>
</protein>
<dbReference type="Gene3D" id="1.25.10.10">
    <property type="entry name" value="Leucine-rich Repeat Variant"/>
    <property type="match status" value="1"/>
</dbReference>
<dbReference type="AlphaFoldDB" id="A0A8S1E5C2"/>
<feature type="compositionally biased region" description="Polar residues" evidence="1">
    <location>
        <begin position="386"/>
        <end position="397"/>
    </location>
</feature>
<dbReference type="InterPro" id="IPR014768">
    <property type="entry name" value="GBD/FH3_dom"/>
</dbReference>
<dbReference type="PANTHER" id="PTHR46345:SF8">
    <property type="entry name" value="FORMIN 3, ISOFORM B"/>
    <property type="match status" value="1"/>
</dbReference>
<evidence type="ECO:0000313" key="5">
    <source>
        <dbReference type="Proteomes" id="UP000494165"/>
    </source>
</evidence>
<dbReference type="OrthoDB" id="26518at2759"/>
<dbReference type="EMBL" id="CADEPI010000621">
    <property type="protein sequence ID" value="CAB3387759.1"/>
    <property type="molecule type" value="Genomic_DNA"/>
</dbReference>
<feature type="domain" description="GBD/FH3" evidence="2">
    <location>
        <begin position="1"/>
        <end position="356"/>
    </location>
</feature>
<dbReference type="Pfam" id="PF06367">
    <property type="entry name" value="Drf_FH3"/>
    <property type="match status" value="1"/>
</dbReference>
<keyword evidence="5" id="KW-1185">Reference proteome</keyword>
<evidence type="ECO:0000259" key="3">
    <source>
        <dbReference type="PROSITE" id="PS51444"/>
    </source>
</evidence>
<evidence type="ECO:0000256" key="1">
    <source>
        <dbReference type="SAM" id="MobiDB-lite"/>
    </source>
</evidence>
<proteinExistence type="predicted"/>
<dbReference type="Proteomes" id="UP000494165">
    <property type="component" value="Unassembled WGS sequence"/>
</dbReference>
<dbReference type="SMART" id="SM00498">
    <property type="entry name" value="FH2"/>
    <property type="match status" value="1"/>
</dbReference>
<evidence type="ECO:0000313" key="4">
    <source>
        <dbReference type="EMBL" id="CAB3387759.1"/>
    </source>
</evidence>
<dbReference type="SUPFAM" id="SSF101447">
    <property type="entry name" value="Formin homology 2 domain (FH2 domain)"/>
    <property type="match status" value="1"/>
</dbReference>
<dbReference type="GO" id="GO:0030036">
    <property type="term" value="P:actin cytoskeleton organization"/>
    <property type="evidence" value="ECO:0007669"/>
    <property type="project" value="InterPro"/>
</dbReference>
<name>A0A8S1E5C2_9INSE</name>
<comment type="caution">
    <text evidence="4">The sequence shown here is derived from an EMBL/GenBank/DDBJ whole genome shotgun (WGS) entry which is preliminary data.</text>
</comment>
<dbReference type="InterPro" id="IPR010472">
    <property type="entry name" value="FH3_dom"/>
</dbReference>
<dbReference type="InterPro" id="IPR042201">
    <property type="entry name" value="FH2_Formin_sf"/>
</dbReference>
<organism evidence="4 5">
    <name type="scientific">Cloeon dipterum</name>
    <dbReference type="NCBI Taxonomy" id="197152"/>
    <lineage>
        <taxon>Eukaryota</taxon>
        <taxon>Metazoa</taxon>
        <taxon>Ecdysozoa</taxon>
        <taxon>Arthropoda</taxon>
        <taxon>Hexapoda</taxon>
        <taxon>Insecta</taxon>
        <taxon>Pterygota</taxon>
        <taxon>Palaeoptera</taxon>
        <taxon>Ephemeroptera</taxon>
        <taxon>Pisciforma</taxon>
        <taxon>Baetidae</taxon>
        <taxon>Cloeon</taxon>
    </lineage>
</organism>
<dbReference type="PROSITE" id="PS51444">
    <property type="entry name" value="FH2"/>
    <property type="match status" value="1"/>
</dbReference>
<feature type="domain" description="FH2" evidence="3">
    <location>
        <begin position="463"/>
        <end position="857"/>
    </location>
</feature>
<evidence type="ECO:0008006" key="6">
    <source>
        <dbReference type="Google" id="ProtNLM"/>
    </source>
</evidence>
<dbReference type="InterPro" id="IPR015425">
    <property type="entry name" value="FH2_Formin"/>
</dbReference>
<dbReference type="InterPro" id="IPR010473">
    <property type="entry name" value="GTPase-bd"/>
</dbReference>
<reference evidence="4 5" key="1">
    <citation type="submission" date="2020-04" db="EMBL/GenBank/DDBJ databases">
        <authorList>
            <person name="Alioto T."/>
            <person name="Alioto T."/>
            <person name="Gomez Garrido J."/>
        </authorList>
    </citation>
    <scope>NUCLEOTIDE SEQUENCE [LARGE SCALE GENOMIC DNA]</scope>
</reference>
<dbReference type="Pfam" id="PF06371">
    <property type="entry name" value="Drf_GBD"/>
    <property type="match status" value="1"/>
</dbReference>
<dbReference type="InterPro" id="IPR016024">
    <property type="entry name" value="ARM-type_fold"/>
</dbReference>
<dbReference type="InterPro" id="IPR011989">
    <property type="entry name" value="ARM-like"/>
</dbReference>
<dbReference type="SMART" id="SM01140">
    <property type="entry name" value="Drf_GBD"/>
    <property type="match status" value="1"/>
</dbReference>